<accession>A0ABR6HSL8</accession>
<organism evidence="1 2">
    <name type="scientific">Limimaricola variabilis</name>
    <dbReference type="NCBI Taxonomy" id="1492771"/>
    <lineage>
        <taxon>Bacteria</taxon>
        <taxon>Pseudomonadati</taxon>
        <taxon>Pseudomonadota</taxon>
        <taxon>Alphaproteobacteria</taxon>
        <taxon>Rhodobacterales</taxon>
        <taxon>Paracoccaceae</taxon>
        <taxon>Limimaricola</taxon>
    </lineage>
</organism>
<evidence type="ECO:0000313" key="1">
    <source>
        <dbReference type="EMBL" id="MBB3713420.1"/>
    </source>
</evidence>
<protein>
    <submittedName>
        <fullName evidence="1">Uncharacterized protein</fullName>
    </submittedName>
</protein>
<comment type="caution">
    <text evidence="1">The sequence shown here is derived from an EMBL/GenBank/DDBJ whole genome shotgun (WGS) entry which is preliminary data.</text>
</comment>
<gene>
    <name evidence="1" type="ORF">FHS00_003024</name>
</gene>
<evidence type="ECO:0000313" key="2">
    <source>
        <dbReference type="Proteomes" id="UP000576152"/>
    </source>
</evidence>
<keyword evidence="2" id="KW-1185">Reference proteome</keyword>
<dbReference type="Proteomes" id="UP000576152">
    <property type="component" value="Unassembled WGS sequence"/>
</dbReference>
<proteinExistence type="predicted"/>
<dbReference type="RefSeq" id="WP_183474898.1">
    <property type="nucleotide sequence ID" value="NZ_JACIBX010000014.1"/>
</dbReference>
<sequence length="218" mass="24981">MNDIHDRYDTFDPATVDHSMRWRWSMRRHGDEHARLDLVLGGGEDPDKALEERLKAALGAGWEPDCRRHEPTVRLPYGAPSSPARAHILDELERRLEAAGVRHACCVQAFPTGWLHIAMVLVDRLCRWVAEGDECTLDDVKEKYGTLRVHVYGSARVHDLADWCEEQSARRCMATGREGRTRDTGWVLTLSDAAYALHQRDHRTVERMMYPPREKADA</sequence>
<name>A0ABR6HSL8_9RHOB</name>
<dbReference type="EMBL" id="JACIBX010000014">
    <property type="protein sequence ID" value="MBB3713420.1"/>
    <property type="molecule type" value="Genomic_DNA"/>
</dbReference>
<reference evidence="1 2" key="1">
    <citation type="submission" date="2020-08" db="EMBL/GenBank/DDBJ databases">
        <title>Genomic Encyclopedia of Type Strains, Phase III (KMG-III): the genomes of soil and plant-associated and newly described type strains.</title>
        <authorList>
            <person name="Whitman W."/>
        </authorList>
    </citation>
    <scope>NUCLEOTIDE SEQUENCE [LARGE SCALE GENOMIC DNA]</scope>
    <source>
        <strain evidence="1 2">CECT 8572</strain>
    </source>
</reference>